<dbReference type="Gene3D" id="3.40.50.720">
    <property type="entry name" value="NAD(P)-binding Rossmann-like Domain"/>
    <property type="match status" value="1"/>
</dbReference>
<protein>
    <submittedName>
        <fullName evidence="3">DUF2867 domain-containing protein</fullName>
    </submittedName>
</protein>
<dbReference type="InterPro" id="IPR021295">
    <property type="entry name" value="DUF2867"/>
</dbReference>
<dbReference type="SUPFAM" id="SSF51735">
    <property type="entry name" value="NAD(P)-binding Rossmann-fold domains"/>
    <property type="match status" value="1"/>
</dbReference>
<dbReference type="Pfam" id="PF11066">
    <property type="entry name" value="DUF2867"/>
    <property type="match status" value="1"/>
</dbReference>
<dbReference type="Proteomes" id="UP000805614">
    <property type="component" value="Unassembled WGS sequence"/>
</dbReference>
<evidence type="ECO:0000313" key="3">
    <source>
        <dbReference type="EMBL" id="MBC6469361.1"/>
    </source>
</evidence>
<dbReference type="InterPro" id="IPR016040">
    <property type="entry name" value="NAD(P)-bd_dom"/>
</dbReference>
<dbReference type="InterPro" id="IPR051207">
    <property type="entry name" value="ComplexI_NDUFA9_subunit"/>
</dbReference>
<comment type="caution">
    <text evidence="3">The sequence shown here is derived from an EMBL/GenBank/DDBJ whole genome shotgun (WGS) entry which is preliminary data.</text>
</comment>
<feature type="compositionally biased region" description="Basic and acidic residues" evidence="1">
    <location>
        <begin position="482"/>
        <end position="492"/>
    </location>
</feature>
<dbReference type="EMBL" id="JABVEC010000026">
    <property type="protein sequence ID" value="MBC6469361.1"/>
    <property type="molecule type" value="Genomic_DNA"/>
</dbReference>
<feature type="compositionally biased region" description="Polar residues" evidence="1">
    <location>
        <begin position="493"/>
        <end position="504"/>
    </location>
</feature>
<reference evidence="3 4" key="1">
    <citation type="submission" date="2020-06" db="EMBL/GenBank/DDBJ databases">
        <title>Actinomadura xiongansis sp. nov., isolated from soil of Baiyangdian.</title>
        <authorList>
            <person name="Zhang X."/>
        </authorList>
    </citation>
    <scope>NUCLEOTIDE SEQUENCE [LARGE SCALE GENOMIC DNA]</scope>
    <source>
        <strain evidence="3 4">HBUM206468</strain>
    </source>
</reference>
<evidence type="ECO:0000313" key="4">
    <source>
        <dbReference type="Proteomes" id="UP000805614"/>
    </source>
</evidence>
<organism evidence="3 4">
    <name type="scientific">Actinomadura alba</name>
    <dbReference type="NCBI Taxonomy" id="406431"/>
    <lineage>
        <taxon>Bacteria</taxon>
        <taxon>Bacillati</taxon>
        <taxon>Actinomycetota</taxon>
        <taxon>Actinomycetes</taxon>
        <taxon>Streptosporangiales</taxon>
        <taxon>Thermomonosporaceae</taxon>
        <taxon>Actinomadura</taxon>
    </lineage>
</organism>
<accession>A0ABR7LX73</accession>
<feature type="region of interest" description="Disordered" evidence="1">
    <location>
        <begin position="481"/>
        <end position="504"/>
    </location>
</feature>
<dbReference type="PANTHER" id="PTHR12126">
    <property type="entry name" value="NADH-UBIQUINONE OXIDOREDUCTASE 39 KDA SUBUNIT-RELATED"/>
    <property type="match status" value="1"/>
</dbReference>
<keyword evidence="4" id="KW-1185">Reference proteome</keyword>
<name>A0ABR7LX73_9ACTN</name>
<proteinExistence type="predicted"/>
<evidence type="ECO:0000256" key="1">
    <source>
        <dbReference type="SAM" id="MobiDB-lite"/>
    </source>
</evidence>
<dbReference type="Pfam" id="PF13460">
    <property type="entry name" value="NAD_binding_10"/>
    <property type="match status" value="1"/>
</dbReference>
<dbReference type="RefSeq" id="WP_187246407.1">
    <property type="nucleotide sequence ID" value="NZ_BAAAOK010000009.1"/>
</dbReference>
<sequence>MEGNARPPRCLVTGATGYVGSRLVPELLAAGHPVRCMSRSISRLREFPWIDDVEAVAADAQDLRALRKALAGVDVAFYLIHSLPRGDDFAETDRRAARAFATAARMAGVRRIVYLGGLRPADGDLSAHLRSRSEVGEILLNSGVPTIVLRAAVILGAGSASFEMLRHLTERLPVMVAPRWVATRVQPIAIPDVLRYLVGCASLSTEVNRTFDIGGPDVLSYLDMMRRYAAAAGLPRRLVLRVPVLTPRLSSLWIGLVTPVPGRLARPLVDSLYHEVICRERDITEHLPAFPNLIGFDNGVRLALRWVRDAKVAASAAEEHRSACDPLPTDPGWTGGTLYEDVRERAVSASPKALWRRVSAVPAWFEGRRPASIGLRSRPGALGAVSAGLAGVVRRAGAVLGPWHVDDVEPGRLLRIRSGAPLPGIVWLELGVRSGTVPAVYTQRAMFHPYGLFGHLCWWATRPCARILLTGLESGVTAAASMERRPVTDQPRDITTLTGTRSPH</sequence>
<evidence type="ECO:0000259" key="2">
    <source>
        <dbReference type="Pfam" id="PF13460"/>
    </source>
</evidence>
<feature type="domain" description="NAD(P)-binding" evidence="2">
    <location>
        <begin position="14"/>
        <end position="119"/>
    </location>
</feature>
<gene>
    <name evidence="3" type="ORF">HKK74_28260</name>
</gene>
<dbReference type="InterPro" id="IPR036291">
    <property type="entry name" value="NAD(P)-bd_dom_sf"/>
</dbReference>
<dbReference type="PANTHER" id="PTHR12126:SF11">
    <property type="entry name" value="NADH DEHYDROGENASE [UBIQUINONE] 1 ALPHA SUBCOMPLEX SUBUNIT 9, MITOCHONDRIAL"/>
    <property type="match status" value="1"/>
</dbReference>